<dbReference type="EMBL" id="JBEVCJ010000012">
    <property type="protein sequence ID" value="MET1255717.1"/>
    <property type="molecule type" value="Genomic_DNA"/>
</dbReference>
<dbReference type="InterPro" id="IPR009056">
    <property type="entry name" value="Cyt_c-like_dom"/>
</dbReference>
<dbReference type="InterPro" id="IPR036909">
    <property type="entry name" value="Cyt_c-like_dom_sf"/>
</dbReference>
<keyword evidence="2" id="KW-1185">Reference proteome</keyword>
<comment type="caution">
    <text evidence="1">The sequence shown here is derived from an EMBL/GenBank/DDBJ whole genome shotgun (WGS) entry which is preliminary data.</text>
</comment>
<dbReference type="PANTHER" id="PTHR33751:SF9">
    <property type="entry name" value="CYTOCHROME C4"/>
    <property type="match status" value="1"/>
</dbReference>
<sequence length="102" mass="10754">MKLKLTLILAAAAVIGGPVSAADIEAGKKKAAVCAACHGQDGISMIPNYPNLKGQKAAYTEKQLFAFKDKKRNDPIMAAQAAALSDDDIKNLAAYYESLGKK</sequence>
<dbReference type="InterPro" id="IPR050597">
    <property type="entry name" value="Cytochrome_c_Oxidase_Subunit"/>
</dbReference>
<dbReference type="Pfam" id="PF00034">
    <property type="entry name" value="Cytochrom_C"/>
    <property type="match status" value="1"/>
</dbReference>
<organism evidence="1 2">
    <name type="scientific">Aliikangiella maris</name>
    <dbReference type="NCBI Taxonomy" id="3162458"/>
    <lineage>
        <taxon>Bacteria</taxon>
        <taxon>Pseudomonadati</taxon>
        <taxon>Pseudomonadota</taxon>
        <taxon>Gammaproteobacteria</taxon>
        <taxon>Oceanospirillales</taxon>
        <taxon>Pleioneaceae</taxon>
        <taxon>Aliikangiella</taxon>
    </lineage>
</organism>
<evidence type="ECO:0000313" key="2">
    <source>
        <dbReference type="Proteomes" id="UP001548189"/>
    </source>
</evidence>
<gene>
    <name evidence="1" type="ORF">ABVT43_11320</name>
</gene>
<dbReference type="SUPFAM" id="SSF46626">
    <property type="entry name" value="Cytochrome c"/>
    <property type="match status" value="1"/>
</dbReference>
<protein>
    <submittedName>
        <fullName evidence="1">Cytochrome c</fullName>
    </submittedName>
</protein>
<proteinExistence type="predicted"/>
<name>A0ABV2BUV5_9GAMM</name>
<dbReference type="Gene3D" id="1.10.760.10">
    <property type="entry name" value="Cytochrome c-like domain"/>
    <property type="match status" value="1"/>
</dbReference>
<evidence type="ECO:0000313" key="1">
    <source>
        <dbReference type="EMBL" id="MET1255717.1"/>
    </source>
</evidence>
<dbReference type="PROSITE" id="PS51007">
    <property type="entry name" value="CYTC"/>
    <property type="match status" value="1"/>
</dbReference>
<dbReference type="PANTHER" id="PTHR33751">
    <property type="entry name" value="CBB3-TYPE CYTOCHROME C OXIDASE SUBUNIT FIXP"/>
    <property type="match status" value="1"/>
</dbReference>
<accession>A0ABV2BUV5</accession>
<reference evidence="1 2" key="1">
    <citation type="submission" date="2024-06" db="EMBL/GenBank/DDBJ databases">
        <authorList>
            <person name="Li F."/>
        </authorList>
    </citation>
    <scope>NUCLEOTIDE SEQUENCE [LARGE SCALE GENOMIC DNA]</scope>
    <source>
        <strain evidence="1 2">GXAS 311</strain>
    </source>
</reference>
<dbReference type="Proteomes" id="UP001548189">
    <property type="component" value="Unassembled WGS sequence"/>
</dbReference>